<dbReference type="SMART" id="SM00822">
    <property type="entry name" value="PKS_KR"/>
    <property type="match status" value="1"/>
</dbReference>
<name>A0A6J7Q3C9_9ZZZZ</name>
<dbReference type="PANTHER" id="PTHR43669">
    <property type="entry name" value="5-KETO-D-GLUCONATE 5-REDUCTASE"/>
    <property type="match status" value="1"/>
</dbReference>
<dbReference type="InterPro" id="IPR002347">
    <property type="entry name" value="SDR_fam"/>
</dbReference>
<organism evidence="6">
    <name type="scientific">freshwater metagenome</name>
    <dbReference type="NCBI Taxonomy" id="449393"/>
    <lineage>
        <taxon>unclassified sequences</taxon>
        <taxon>metagenomes</taxon>
        <taxon>ecological metagenomes</taxon>
    </lineage>
</organism>
<evidence type="ECO:0000259" key="3">
    <source>
        <dbReference type="SMART" id="SM00822"/>
    </source>
</evidence>
<dbReference type="EMBL" id="CAFBPM010000003">
    <property type="protein sequence ID" value="CAB5012128.1"/>
    <property type="molecule type" value="Genomic_DNA"/>
</dbReference>
<evidence type="ECO:0000313" key="4">
    <source>
        <dbReference type="EMBL" id="CAB4830378.1"/>
    </source>
</evidence>
<evidence type="ECO:0000313" key="6">
    <source>
        <dbReference type="EMBL" id="CAB5012128.1"/>
    </source>
</evidence>
<protein>
    <submittedName>
        <fullName evidence="6">Unannotated protein</fullName>
    </submittedName>
</protein>
<comment type="similarity">
    <text evidence="1">Belongs to the short-chain dehydrogenases/reductases (SDR) family.</text>
</comment>
<dbReference type="PRINTS" id="PR00081">
    <property type="entry name" value="GDHRDH"/>
</dbReference>
<dbReference type="Gene3D" id="3.40.50.720">
    <property type="entry name" value="NAD(P)-binding Rossmann-like Domain"/>
    <property type="match status" value="1"/>
</dbReference>
<feature type="domain" description="Ketoreductase" evidence="3">
    <location>
        <begin position="9"/>
        <end position="196"/>
    </location>
</feature>
<evidence type="ECO:0000256" key="1">
    <source>
        <dbReference type="ARBA" id="ARBA00006484"/>
    </source>
</evidence>
<dbReference type="PANTHER" id="PTHR43669:SF6">
    <property type="entry name" value="DECAPRENYLPHOSPHORYL-2-KETO-BETA-D-ERYTHRO-PENTOSE REDUCTASE"/>
    <property type="match status" value="1"/>
</dbReference>
<dbReference type="AlphaFoldDB" id="A0A6J7Q3C9"/>
<dbReference type="EMBL" id="CAFBLT010000001">
    <property type="protein sequence ID" value="CAB4869337.1"/>
    <property type="molecule type" value="Genomic_DNA"/>
</dbReference>
<dbReference type="InterPro" id="IPR020904">
    <property type="entry name" value="Sc_DH/Rdtase_CS"/>
</dbReference>
<reference evidence="6" key="1">
    <citation type="submission" date="2020-05" db="EMBL/GenBank/DDBJ databases">
        <authorList>
            <person name="Chiriac C."/>
            <person name="Salcher M."/>
            <person name="Ghai R."/>
            <person name="Kavagutti S V."/>
        </authorList>
    </citation>
    <scope>NUCLEOTIDE SEQUENCE</scope>
</reference>
<dbReference type="InterPro" id="IPR057326">
    <property type="entry name" value="KR_dom"/>
</dbReference>
<dbReference type="SUPFAM" id="SSF51735">
    <property type="entry name" value="NAD(P)-binding Rossmann-fold domains"/>
    <property type="match status" value="1"/>
</dbReference>
<accession>A0A6J7Q3C9</accession>
<dbReference type="EMBL" id="CAFABE010000051">
    <property type="protein sequence ID" value="CAB4830378.1"/>
    <property type="molecule type" value="Genomic_DNA"/>
</dbReference>
<evidence type="ECO:0000313" key="5">
    <source>
        <dbReference type="EMBL" id="CAB4869337.1"/>
    </source>
</evidence>
<keyword evidence="2" id="KW-0560">Oxidoreductase</keyword>
<dbReference type="GO" id="GO:0016491">
    <property type="term" value="F:oxidoreductase activity"/>
    <property type="evidence" value="ECO:0007669"/>
    <property type="project" value="UniProtKB-KW"/>
</dbReference>
<dbReference type="PROSITE" id="PS00061">
    <property type="entry name" value="ADH_SHORT"/>
    <property type="match status" value="1"/>
</dbReference>
<proteinExistence type="inferred from homology"/>
<gene>
    <name evidence="4" type="ORF">UFOPK3164_01108</name>
    <name evidence="5" type="ORF">UFOPK3427_00689</name>
    <name evidence="6" type="ORF">UFOPK4112_00368</name>
</gene>
<dbReference type="Pfam" id="PF00106">
    <property type="entry name" value="adh_short"/>
    <property type="match status" value="1"/>
</dbReference>
<sequence length="254" mass="26753">MRNAFGQPQTVLVLGGTSEIAHHVVLQLVRERTTTVVLAGRDKGRLEDAASELREAGATTVETITFDASDPSTAGATIDDAFHAAGGPIDLVLLAVGQLGDQDISDNDPVATIKLFDVNLTWPAAALAALRGRLISQGMGHVAVFSSVAGVRVRRANFTYGATKAGLDALAQGFGDSVRSSGIKVQIVRPGFVRTKMTQGLSEAPFTTDVDQAAETIVKGLSSSATVIWSPPVLQGVFFIMKNLPGFLWRRLPG</sequence>
<dbReference type="InterPro" id="IPR036291">
    <property type="entry name" value="NAD(P)-bd_dom_sf"/>
</dbReference>
<evidence type="ECO:0000256" key="2">
    <source>
        <dbReference type="ARBA" id="ARBA00023002"/>
    </source>
</evidence>